<dbReference type="PANTHER" id="PTHR43223:SF1">
    <property type="entry name" value="ALKYL_ARYL-SULFATASE BDS1"/>
    <property type="match status" value="1"/>
</dbReference>
<protein>
    <submittedName>
        <fullName evidence="6">Alkyl sulfatase dimerization domain-containing protein</fullName>
    </submittedName>
</protein>
<accession>A0ABP9KYX5</accession>
<evidence type="ECO:0000259" key="5">
    <source>
        <dbReference type="SMART" id="SM00849"/>
    </source>
</evidence>
<feature type="domain" description="Metallo-beta-lactamase" evidence="5">
    <location>
        <begin position="96"/>
        <end position="318"/>
    </location>
</feature>
<evidence type="ECO:0000256" key="3">
    <source>
        <dbReference type="ARBA" id="ARBA00022833"/>
    </source>
</evidence>
<evidence type="ECO:0000256" key="1">
    <source>
        <dbReference type="ARBA" id="ARBA00022723"/>
    </source>
</evidence>
<dbReference type="Pfam" id="PF14864">
    <property type="entry name" value="Alkyl_sulf_C"/>
    <property type="match status" value="1"/>
</dbReference>
<name>A0ABP9KYX5_9NOCA</name>
<dbReference type="SUPFAM" id="SSF55718">
    <property type="entry name" value="SCP-like"/>
    <property type="match status" value="1"/>
</dbReference>
<gene>
    <name evidence="6" type="ORF">GCM10023318_55030</name>
</gene>
<dbReference type="InterPro" id="IPR001279">
    <property type="entry name" value="Metallo-B-lactamas"/>
</dbReference>
<dbReference type="InterPro" id="IPR036527">
    <property type="entry name" value="SCP2_sterol-bd_dom_sf"/>
</dbReference>
<sequence>MSASVRSQNEETSRSLPFQDDRDFADAQRGFIAALRPGVIENAAGDVVWDSDAFSFLDGDCPATVHPSLWRQSKLCAMQGLFEVTEGIYQIRGLDLSNMTLVEGDSGVVVIDPLISQETAAAGLALYRTHRGARPVTGVIFSHSHIDHFGGVRGVTTDDDVTAGRCPILAPSGFVEHAVEENVYAGMAMARRSAYMYGAALPRGPQGAVGAGLGPTNSTGTPTLISPTVDISRTGQTEVVDGVRIEFQLTPGTEAPSEMNFYFPDHRALCMAENATHTLHNLLTLRGALVRDPHVWSKYLTESINRYAAATDVLFASHHWPTWGTARLTEFLGLQRDLYGYLHDQTLRALNKGATGIEIAETIELPPALARTWHTHGYYGSVSHNVKAIYQRYMGWFDGNPATLWQHPPDESAARHLEYMGGSDAVLRKARASYEAGDFRWVAQVVNYVIFAEPDNQRARALQADALEQLGYGAENGTWRNFFLMGAYELRNGSVGTPIVTASADIAAALSIEQLFDAIALRVDGPRAWSAAITLDWHVHDQNIVHRSELRNGLLVHFDRTGEMPPPDATFVLTSADLHAALLGNSDLKQMIADGAITVDGDASKLTELLGYLDSPDPDFAIVTP</sequence>
<dbReference type="PANTHER" id="PTHR43223">
    <property type="entry name" value="ALKYL/ARYL-SULFATASE"/>
    <property type="match status" value="1"/>
</dbReference>
<evidence type="ECO:0000256" key="4">
    <source>
        <dbReference type="ARBA" id="ARBA00033751"/>
    </source>
</evidence>
<organism evidence="6 7">
    <name type="scientific">Nocardia callitridis</name>
    <dbReference type="NCBI Taxonomy" id="648753"/>
    <lineage>
        <taxon>Bacteria</taxon>
        <taxon>Bacillati</taxon>
        <taxon>Actinomycetota</taxon>
        <taxon>Actinomycetes</taxon>
        <taxon>Mycobacteriales</taxon>
        <taxon>Nocardiaceae</taxon>
        <taxon>Nocardia</taxon>
    </lineage>
</organism>
<reference evidence="7" key="1">
    <citation type="journal article" date="2019" name="Int. J. Syst. Evol. Microbiol.">
        <title>The Global Catalogue of Microorganisms (GCM) 10K type strain sequencing project: providing services to taxonomists for standard genome sequencing and annotation.</title>
        <authorList>
            <consortium name="The Broad Institute Genomics Platform"/>
            <consortium name="The Broad Institute Genome Sequencing Center for Infectious Disease"/>
            <person name="Wu L."/>
            <person name="Ma J."/>
        </authorList>
    </citation>
    <scope>NUCLEOTIDE SEQUENCE [LARGE SCALE GENOMIC DNA]</scope>
    <source>
        <strain evidence="7">JCM 18298</strain>
    </source>
</reference>
<dbReference type="InterPro" id="IPR038536">
    <property type="entry name" value="Alkyl/aryl-sulf_dimr_sf"/>
</dbReference>
<dbReference type="CDD" id="cd07710">
    <property type="entry name" value="arylsulfatase_Sdsa1-like_MBL-fold"/>
    <property type="match status" value="1"/>
</dbReference>
<dbReference type="InterPro" id="IPR029228">
    <property type="entry name" value="Alkyl_sulf_dimr"/>
</dbReference>
<dbReference type="InterPro" id="IPR029229">
    <property type="entry name" value="Alkyl_sulf_C"/>
</dbReference>
<keyword evidence="1" id="KW-0479">Metal-binding</keyword>
<evidence type="ECO:0000313" key="6">
    <source>
        <dbReference type="EMBL" id="GAA5066625.1"/>
    </source>
</evidence>
<keyword evidence="7" id="KW-1185">Reference proteome</keyword>
<dbReference type="Pfam" id="PF00753">
    <property type="entry name" value="Lactamase_B"/>
    <property type="match status" value="1"/>
</dbReference>
<dbReference type="SUPFAM" id="SSF56281">
    <property type="entry name" value="Metallo-hydrolase/oxidoreductase"/>
    <property type="match status" value="1"/>
</dbReference>
<dbReference type="InterPro" id="IPR036866">
    <property type="entry name" value="RibonucZ/Hydroxyglut_hydro"/>
</dbReference>
<dbReference type="Gene3D" id="3.60.15.30">
    <property type="entry name" value="Metallo-beta-lactamase domain"/>
    <property type="match status" value="1"/>
</dbReference>
<evidence type="ECO:0000313" key="7">
    <source>
        <dbReference type="Proteomes" id="UP001500603"/>
    </source>
</evidence>
<keyword evidence="2" id="KW-0378">Hydrolase</keyword>
<evidence type="ECO:0000256" key="2">
    <source>
        <dbReference type="ARBA" id="ARBA00022801"/>
    </source>
</evidence>
<comment type="caution">
    <text evidence="6">The sequence shown here is derived from an EMBL/GenBank/DDBJ whole genome shotgun (WGS) entry which is preliminary data.</text>
</comment>
<dbReference type="InterPro" id="IPR044097">
    <property type="entry name" value="Bds1/SdsA1_MBL-fold"/>
</dbReference>
<dbReference type="SMART" id="SM00849">
    <property type="entry name" value="Lactamase_B"/>
    <property type="match status" value="1"/>
</dbReference>
<comment type="similarity">
    <text evidence="4">Belongs to the metallo-beta-lactamase superfamily. Type III sulfatase family.</text>
</comment>
<dbReference type="Gene3D" id="3.30.1050.10">
    <property type="entry name" value="SCP2 sterol-binding domain"/>
    <property type="match status" value="1"/>
</dbReference>
<dbReference type="Pfam" id="PF14863">
    <property type="entry name" value="Alkyl_sulf_dimr"/>
    <property type="match status" value="1"/>
</dbReference>
<keyword evidence="3" id="KW-0862">Zinc</keyword>
<proteinExistence type="inferred from homology"/>
<dbReference type="EMBL" id="BAABJM010000007">
    <property type="protein sequence ID" value="GAA5066625.1"/>
    <property type="molecule type" value="Genomic_DNA"/>
</dbReference>
<dbReference type="Gene3D" id="1.25.40.880">
    <property type="entry name" value="Alkyl sulfatase, dimerisation domain"/>
    <property type="match status" value="1"/>
</dbReference>
<dbReference type="InterPro" id="IPR052195">
    <property type="entry name" value="Bact_Alkyl/Aryl-Sulfatase"/>
</dbReference>
<dbReference type="Proteomes" id="UP001500603">
    <property type="component" value="Unassembled WGS sequence"/>
</dbReference>